<dbReference type="InterPro" id="IPR012341">
    <property type="entry name" value="6hp_glycosidase-like_sf"/>
</dbReference>
<organism evidence="4 5">
    <name type="scientific">Paenibacillus residui</name>
    <dbReference type="NCBI Taxonomy" id="629724"/>
    <lineage>
        <taxon>Bacteria</taxon>
        <taxon>Bacillati</taxon>
        <taxon>Bacillota</taxon>
        <taxon>Bacilli</taxon>
        <taxon>Bacillales</taxon>
        <taxon>Paenibacillaceae</taxon>
        <taxon>Paenibacillus</taxon>
    </lineage>
</organism>
<dbReference type="InterPro" id="IPR027414">
    <property type="entry name" value="GH95_N_dom"/>
</dbReference>
<dbReference type="InterPro" id="IPR049053">
    <property type="entry name" value="AFCA-like_C"/>
</dbReference>
<dbReference type="SUPFAM" id="SSF48208">
    <property type="entry name" value="Six-hairpin glycosidases"/>
    <property type="match status" value="1"/>
</dbReference>
<feature type="domain" description="Glycosyl hydrolase family 95 N-terminal" evidence="1">
    <location>
        <begin position="15"/>
        <end position="248"/>
    </location>
</feature>
<sequence length="773" mass="86250">MQEVIADPALNRNRLWYRQPAAQWVQAIPIGNGKLGGMIFGRMAEEKIQLNEDSVWYGGPMERDNPDAPAHLAEIRRLLFAGRPEEAERLARMALTSSPKYFGPYQPLGDLNLYFSGQQGKVEDYRRELDMDAGVARVEYTIGQVNYTRELFCSAVDDVMVIRLLCDKPGGLTLSANLSRRPFDRGTVSIGDDSIVMAGQCGPDGIEYCAALQAVSDGGRVRVVGDFLAVEEADSITLYLAAATTYRHEQPLEVCRGRLKSAANTAYPELRSRHEQDHRALFRRVELRLADPEDASRRSSMPTDERLERVQAGEPDHGLIEQFFQFGRYLLMASSRPGSLPANLQGIWNDNFTPSWESKYTININTEMNYWPAEVCNLAECHAPLFDLIDRMKASGRRTASRVYGARGFVAHHNTNLWGDTAMDGAILSSIIWPMGAAWLSLHLWEHYRYGLDKNFLAQRAYPTLKEACEFFLDYLVEDEQGRLVTGPSLSPENKYLAAGGSQGVLCMGPSMDSQILYALFTACIEAAEILHEDESFRQQLQAARSRLPQPQIGKHGQIMEWLHDYDEPEPGHRHISQLFALHPGEQINARQTPDWSDAARRTLERRLAHGGGHTGWSRAWIVNFWARLEDAEQAYQHLYALLAQSVLPNLFGNHPPFQIDANFGGTAAVAEMLLQSHGGELRLLPALPAAWADGHIRGLRARGGFEVDLEWAAGRLTRAILRSNAGSRCTLRSDQPLVVHSAGQIISTVSPEAALYAFDTQAGSEYEVLAAE</sequence>
<dbReference type="PANTHER" id="PTHR31084">
    <property type="entry name" value="ALPHA-L-FUCOSIDASE 2"/>
    <property type="match status" value="1"/>
</dbReference>
<dbReference type="Gene3D" id="2.70.98.50">
    <property type="entry name" value="putative glycoside hydrolase family protein from bacillus halodurans"/>
    <property type="match status" value="1"/>
</dbReference>
<dbReference type="InterPro" id="IPR008928">
    <property type="entry name" value="6-hairpin_glycosidase_sf"/>
</dbReference>
<keyword evidence="4" id="KW-0378">Hydrolase</keyword>
<name>A0ABW3DCP8_9BACL</name>
<dbReference type="PIRSF" id="PIRSF007663">
    <property type="entry name" value="UCP007663"/>
    <property type="match status" value="1"/>
</dbReference>
<dbReference type="Pfam" id="PF22124">
    <property type="entry name" value="Glyco_hydro_95_cat"/>
    <property type="match status" value="1"/>
</dbReference>
<dbReference type="InterPro" id="IPR054363">
    <property type="entry name" value="GH95_cat"/>
</dbReference>
<reference evidence="5" key="1">
    <citation type="journal article" date="2019" name="Int. J. Syst. Evol. Microbiol.">
        <title>The Global Catalogue of Microorganisms (GCM) 10K type strain sequencing project: providing services to taxonomists for standard genome sequencing and annotation.</title>
        <authorList>
            <consortium name="The Broad Institute Genomics Platform"/>
            <consortium name="The Broad Institute Genome Sequencing Center for Infectious Disease"/>
            <person name="Wu L."/>
            <person name="Ma J."/>
        </authorList>
    </citation>
    <scope>NUCLEOTIDE SEQUENCE [LARGE SCALE GENOMIC DNA]</scope>
    <source>
        <strain evidence="5">CCUG 57263</strain>
    </source>
</reference>
<evidence type="ECO:0000313" key="4">
    <source>
        <dbReference type="EMBL" id="MFD0870019.1"/>
    </source>
</evidence>
<dbReference type="EMBL" id="JBHTIU010000039">
    <property type="protein sequence ID" value="MFD0870019.1"/>
    <property type="molecule type" value="Genomic_DNA"/>
</dbReference>
<dbReference type="Pfam" id="PF14498">
    <property type="entry name" value="Glyco_hyd_65N_2"/>
    <property type="match status" value="1"/>
</dbReference>
<evidence type="ECO:0000313" key="5">
    <source>
        <dbReference type="Proteomes" id="UP001597120"/>
    </source>
</evidence>
<feature type="domain" description="Glycosyl hydrolase family 95 catalytic" evidence="3">
    <location>
        <begin position="267"/>
        <end position="674"/>
    </location>
</feature>
<dbReference type="Gene3D" id="1.50.10.10">
    <property type="match status" value="1"/>
</dbReference>
<accession>A0ABW3DCP8</accession>
<feature type="domain" description="Alpha fucosidase A-like C-terminal" evidence="2">
    <location>
        <begin position="676"/>
        <end position="769"/>
    </location>
</feature>
<evidence type="ECO:0000259" key="3">
    <source>
        <dbReference type="Pfam" id="PF22124"/>
    </source>
</evidence>
<evidence type="ECO:0000259" key="2">
    <source>
        <dbReference type="Pfam" id="PF21307"/>
    </source>
</evidence>
<gene>
    <name evidence="4" type="ORF">ACFQ03_12735</name>
</gene>
<dbReference type="InterPro" id="IPR016518">
    <property type="entry name" value="Alpha-L-fucosidase"/>
</dbReference>
<proteinExistence type="predicted"/>
<dbReference type="InterPro" id="IPR013780">
    <property type="entry name" value="Glyco_hydro_b"/>
</dbReference>
<dbReference type="Proteomes" id="UP001597120">
    <property type="component" value="Unassembled WGS sequence"/>
</dbReference>
<dbReference type="Gene3D" id="2.60.40.1180">
    <property type="entry name" value="Golgi alpha-mannosidase II"/>
    <property type="match status" value="1"/>
</dbReference>
<evidence type="ECO:0000259" key="1">
    <source>
        <dbReference type="Pfam" id="PF14498"/>
    </source>
</evidence>
<keyword evidence="5" id="KW-1185">Reference proteome</keyword>
<dbReference type="GO" id="GO:0016787">
    <property type="term" value="F:hydrolase activity"/>
    <property type="evidence" value="ECO:0007669"/>
    <property type="project" value="UniProtKB-KW"/>
</dbReference>
<dbReference type="Pfam" id="PF21307">
    <property type="entry name" value="Glyco_hydro_95_C"/>
    <property type="match status" value="1"/>
</dbReference>
<comment type="caution">
    <text evidence="4">The sequence shown here is derived from an EMBL/GenBank/DDBJ whole genome shotgun (WGS) entry which is preliminary data.</text>
</comment>
<protein>
    <submittedName>
        <fullName evidence="4">Glycoside hydrolase N-terminal domain-containing protein</fullName>
    </submittedName>
</protein>
<dbReference type="PANTHER" id="PTHR31084:SF0">
    <property type="entry name" value="ALPHA-L-FUCOSIDASE 2"/>
    <property type="match status" value="1"/>
</dbReference>
<dbReference type="RefSeq" id="WP_379288501.1">
    <property type="nucleotide sequence ID" value="NZ_JBHTIU010000039.1"/>
</dbReference>